<evidence type="ECO:0000313" key="2">
    <source>
        <dbReference type="EMBL" id="CDW25210.1"/>
    </source>
</evidence>
<feature type="transmembrane region" description="Helical" evidence="1">
    <location>
        <begin position="46"/>
        <end position="64"/>
    </location>
</feature>
<keyword evidence="1" id="KW-0812">Transmembrane</keyword>
<feature type="transmembrane region" description="Helical" evidence="1">
    <location>
        <begin position="12"/>
        <end position="40"/>
    </location>
</feature>
<dbReference type="AlphaFoldDB" id="A0A0K2TH65"/>
<evidence type="ECO:0000256" key="1">
    <source>
        <dbReference type="SAM" id="Phobius"/>
    </source>
</evidence>
<keyword evidence="1" id="KW-0472">Membrane</keyword>
<organism evidence="2">
    <name type="scientific">Lepeophtheirus salmonis</name>
    <name type="common">Salmon louse</name>
    <name type="synonym">Caligus salmonis</name>
    <dbReference type="NCBI Taxonomy" id="72036"/>
    <lineage>
        <taxon>Eukaryota</taxon>
        <taxon>Metazoa</taxon>
        <taxon>Ecdysozoa</taxon>
        <taxon>Arthropoda</taxon>
        <taxon>Crustacea</taxon>
        <taxon>Multicrustacea</taxon>
        <taxon>Hexanauplia</taxon>
        <taxon>Copepoda</taxon>
        <taxon>Siphonostomatoida</taxon>
        <taxon>Caligidae</taxon>
        <taxon>Lepeophtheirus</taxon>
    </lineage>
</organism>
<keyword evidence="1" id="KW-1133">Transmembrane helix</keyword>
<name>A0A0K2TH65_LEPSM</name>
<dbReference type="EMBL" id="HACA01007849">
    <property type="protein sequence ID" value="CDW25210.1"/>
    <property type="molecule type" value="Transcribed_RNA"/>
</dbReference>
<protein>
    <submittedName>
        <fullName evidence="2">Uncharacterized protein</fullName>
    </submittedName>
</protein>
<proteinExistence type="predicted"/>
<feature type="non-terminal residue" evidence="2">
    <location>
        <position position="1"/>
    </location>
</feature>
<sequence length="69" mass="7900">NYKIHGDSRQCFWYILIFRLDCNLILVVGVFPLCICNFFFQKVPSPLSISTFFFLGSTISITLGSRTNS</sequence>
<reference evidence="2" key="1">
    <citation type="submission" date="2014-05" db="EMBL/GenBank/DDBJ databases">
        <authorList>
            <person name="Chronopoulou M."/>
        </authorList>
    </citation>
    <scope>NUCLEOTIDE SEQUENCE</scope>
    <source>
        <tissue evidence="2">Whole organism</tissue>
    </source>
</reference>
<accession>A0A0K2TH65</accession>